<organism evidence="1 2">
    <name type="scientific">Peribacillus saganii</name>
    <dbReference type="NCBI Taxonomy" id="2303992"/>
    <lineage>
        <taxon>Bacteria</taxon>
        <taxon>Bacillati</taxon>
        <taxon>Bacillota</taxon>
        <taxon>Bacilli</taxon>
        <taxon>Bacillales</taxon>
        <taxon>Bacillaceae</taxon>
        <taxon>Peribacillus</taxon>
    </lineage>
</organism>
<sequence>MGCGHDKDTKNCVCDTLAAVAAAQDMVDNNNGCDASCEIAIGELKGEVLGATTLFDTIPLLLTCGCEPFSATGALRNVMDNQNQPLYDVFQSFLFRVNEVDTDTCCATLELLSIENGNGGGGNQQNNAKFLEFEDFFKNLQRATTIVRTRICITVDLNCFCAVTCLPPVATANL</sequence>
<gene>
    <name evidence="1" type="ORF">D0469_10250</name>
</gene>
<evidence type="ECO:0000313" key="2">
    <source>
        <dbReference type="Proteomes" id="UP000264541"/>
    </source>
</evidence>
<dbReference type="EMBL" id="QVTE01000028">
    <property type="protein sequence ID" value="RFU69226.1"/>
    <property type="molecule type" value="Genomic_DNA"/>
</dbReference>
<keyword evidence="2" id="KW-1185">Reference proteome</keyword>
<dbReference type="OrthoDB" id="1655185at2"/>
<comment type="caution">
    <text evidence="1">The sequence shown here is derived from an EMBL/GenBank/DDBJ whole genome shotgun (WGS) entry which is preliminary data.</text>
</comment>
<proteinExistence type="predicted"/>
<protein>
    <submittedName>
        <fullName evidence="1">Spore coat protein</fullName>
    </submittedName>
</protein>
<keyword evidence="1" id="KW-0167">Capsid protein</keyword>
<dbReference type="Pfam" id="PF10612">
    <property type="entry name" value="Spore-coat_CotZ"/>
    <property type="match status" value="1"/>
</dbReference>
<dbReference type="AlphaFoldDB" id="A0A372LNJ8"/>
<dbReference type="RefSeq" id="WP_117326649.1">
    <property type="nucleotide sequence ID" value="NZ_QVTE01000028.1"/>
</dbReference>
<keyword evidence="1" id="KW-0946">Virion</keyword>
<dbReference type="Proteomes" id="UP000264541">
    <property type="component" value="Unassembled WGS sequence"/>
</dbReference>
<accession>A0A372LNJ8</accession>
<dbReference type="InterPro" id="IPR019593">
    <property type="entry name" value="Spore_coat_protein_Z/Y"/>
</dbReference>
<reference evidence="1 2" key="1">
    <citation type="submission" date="2018-08" db="EMBL/GenBank/DDBJ databases">
        <title>Bacillus chawlae sp. nov., Bacillus glennii sp. nov., and Bacillus saganii sp. nov. Isolated from the Vehicle Assembly Building at Kennedy Space Center where the Viking Spacecraft were Assembled.</title>
        <authorList>
            <person name="Seuylemezian A."/>
            <person name="Vaishampayan P."/>
        </authorList>
    </citation>
    <scope>NUCLEOTIDE SEQUENCE [LARGE SCALE GENOMIC DNA]</scope>
    <source>
        <strain evidence="1 2">V47-23a</strain>
    </source>
</reference>
<name>A0A372LNJ8_9BACI</name>
<evidence type="ECO:0000313" key="1">
    <source>
        <dbReference type="EMBL" id="RFU69226.1"/>
    </source>
</evidence>